<keyword evidence="3" id="KW-1185">Reference proteome</keyword>
<reference evidence="2 3" key="2">
    <citation type="journal article" date="2014" name="Proc. Natl. Acad. Sci. U.S.A.">
        <title>Trajectory and genomic determinants of fungal-pathogen speciation and host adaptation.</title>
        <authorList>
            <person name="Hu X."/>
            <person name="Xiao G."/>
            <person name="Zheng P."/>
            <person name="Shang Y."/>
            <person name="Su Y."/>
            <person name="Zhang X."/>
            <person name="Liu X."/>
            <person name="Zhan S."/>
            <person name="St Leger R.J."/>
            <person name="Wang C."/>
        </authorList>
    </citation>
    <scope>GENOME REANNOTATION</scope>
    <source>
        <strain evidence="3">ARSEF 23 / ATCC MYA-3075</strain>
    </source>
</reference>
<name>A0A0B2XE72_METRA</name>
<evidence type="ECO:0000256" key="1">
    <source>
        <dbReference type="SAM" id="SignalP"/>
    </source>
</evidence>
<dbReference type="AlphaFoldDB" id="A0A0B2XE72"/>
<dbReference type="RefSeq" id="XP_011411589.1">
    <property type="nucleotide sequence ID" value="XM_011413287.1"/>
</dbReference>
<reference evidence="2 3" key="1">
    <citation type="journal article" date="2011" name="PLoS Genet.">
        <title>Genome sequencing and comparative transcriptomics of the model entomopathogenic fungi Metarhizium anisopliae and M. acridum.</title>
        <authorList>
            <person name="Gao Q."/>
            <person name="Jin K."/>
            <person name="Ying S.H."/>
            <person name="Zhang Y."/>
            <person name="Xiao G."/>
            <person name="Shang Y."/>
            <person name="Duan Z."/>
            <person name="Hu X."/>
            <person name="Xie X.Q."/>
            <person name="Zhou G."/>
            <person name="Peng G."/>
            <person name="Luo Z."/>
            <person name="Huang W."/>
            <person name="Wang B."/>
            <person name="Fang W."/>
            <person name="Wang S."/>
            <person name="Zhong Y."/>
            <person name="Ma L.J."/>
            <person name="St Leger R.J."/>
            <person name="Zhao G.P."/>
            <person name="Pei Y."/>
            <person name="Feng M.G."/>
            <person name="Xia Y."/>
            <person name="Wang C."/>
        </authorList>
    </citation>
    <scope>NUCLEOTIDE SEQUENCE [LARGE SCALE GENOMIC DNA]</scope>
    <source>
        <strain evidence="3">ARSEF 23 / ATCC MYA-3075</strain>
    </source>
</reference>
<dbReference type="KEGG" id="maj:MAA_11299"/>
<dbReference type="EMBL" id="ADNJ02000006">
    <property type="protein sequence ID" value="KHO11030.1"/>
    <property type="molecule type" value="Genomic_DNA"/>
</dbReference>
<gene>
    <name evidence="2" type="ORF">MAA_11299</name>
</gene>
<feature type="chain" id="PRO_5002096412" evidence="1">
    <location>
        <begin position="20"/>
        <end position="293"/>
    </location>
</feature>
<accession>A0A0B2XE72</accession>
<comment type="caution">
    <text evidence="2">The sequence shown here is derived from an EMBL/GenBank/DDBJ whole genome shotgun (WGS) entry which is preliminary data.</text>
</comment>
<feature type="signal peptide" evidence="1">
    <location>
        <begin position="1"/>
        <end position="19"/>
    </location>
</feature>
<dbReference type="Proteomes" id="UP000002498">
    <property type="component" value="Unassembled WGS sequence"/>
</dbReference>
<dbReference type="HOGENOM" id="CLU_096165_0_0_1"/>
<evidence type="ECO:0000313" key="2">
    <source>
        <dbReference type="EMBL" id="KHO11030.1"/>
    </source>
</evidence>
<dbReference type="OrthoDB" id="4941480at2759"/>
<evidence type="ECO:0000313" key="3">
    <source>
        <dbReference type="Proteomes" id="UP000002498"/>
    </source>
</evidence>
<dbReference type="GeneID" id="23632747"/>
<protein>
    <submittedName>
        <fullName evidence="2">Ham1-like protein</fullName>
    </submittedName>
</protein>
<organism evidence="2 3">
    <name type="scientific">Metarhizium robertsii (strain ARSEF 23 / ATCC MYA-3075)</name>
    <name type="common">Metarhizium anisopliae (strain ARSEF 23)</name>
    <dbReference type="NCBI Taxonomy" id="655844"/>
    <lineage>
        <taxon>Eukaryota</taxon>
        <taxon>Fungi</taxon>
        <taxon>Dikarya</taxon>
        <taxon>Ascomycota</taxon>
        <taxon>Pezizomycotina</taxon>
        <taxon>Sordariomycetes</taxon>
        <taxon>Hypocreomycetidae</taxon>
        <taxon>Hypocreales</taxon>
        <taxon>Clavicipitaceae</taxon>
        <taxon>Metarhizium</taxon>
    </lineage>
</organism>
<proteinExistence type="predicted"/>
<keyword evidence="1" id="KW-0732">Signal</keyword>
<sequence>MYLPNLLTCIIAIFTHAHAAPRPDSLAVICPKSNTSSSPWPGTTPFTAMPLPTLPSAGDCAPGGVCDCSRIPDKNSNEFVPFTYPYLPRYIATLTTARYFQCITNPNCEYCWVGRSTTSTSSSSKTLVANSTSISITDYRTMSPGTYIITTNGTVINIVVTQEIATPTSSTQVFVTMTETVVVTVSSASTWTPSKSSSTATVDDDCYGRCNCSKVEDKDSKGSRFFECLTNPDCEKCHSTNAAALATKTTASSRISKSSASSTTTTTSSFGAPTDACPFFCDCSGIEDKDSEE</sequence>